<dbReference type="Gene3D" id="3.20.20.30">
    <property type="entry name" value="Luciferase-like domain"/>
    <property type="match status" value="1"/>
</dbReference>
<evidence type="ECO:0000259" key="6">
    <source>
        <dbReference type="Pfam" id="PF00296"/>
    </source>
</evidence>
<evidence type="ECO:0000256" key="5">
    <source>
        <dbReference type="SAM" id="Coils"/>
    </source>
</evidence>
<comment type="caution">
    <text evidence="7">The sequence shown here is derived from an EMBL/GenBank/DDBJ whole genome shotgun (WGS) entry which is preliminary data.</text>
</comment>
<feature type="coiled-coil region" evidence="5">
    <location>
        <begin position="352"/>
        <end position="380"/>
    </location>
</feature>
<keyword evidence="3" id="KW-0560">Oxidoreductase</keyword>
<dbReference type="SUPFAM" id="SSF51679">
    <property type="entry name" value="Bacterial luciferase-like"/>
    <property type="match status" value="1"/>
</dbReference>
<dbReference type="PANTHER" id="PTHR30137">
    <property type="entry name" value="LUCIFERASE-LIKE MONOOXYGENASE"/>
    <property type="match status" value="1"/>
</dbReference>
<dbReference type="AlphaFoldDB" id="A0A916UMV3"/>
<evidence type="ECO:0000313" key="8">
    <source>
        <dbReference type="Proteomes" id="UP000637002"/>
    </source>
</evidence>
<gene>
    <name evidence="7" type="ORF">GCM10010994_40370</name>
</gene>
<keyword evidence="2" id="KW-0285">Flavoprotein</keyword>
<reference evidence="7" key="1">
    <citation type="journal article" date="2014" name="Int. J. Syst. Evol. Microbiol.">
        <title>Complete genome sequence of Corynebacterium casei LMG S-19264T (=DSM 44701T), isolated from a smear-ripened cheese.</title>
        <authorList>
            <consortium name="US DOE Joint Genome Institute (JGI-PGF)"/>
            <person name="Walter F."/>
            <person name="Albersmeier A."/>
            <person name="Kalinowski J."/>
            <person name="Ruckert C."/>
        </authorList>
    </citation>
    <scope>NUCLEOTIDE SEQUENCE</scope>
    <source>
        <strain evidence="7">CGMCC 1.12919</strain>
    </source>
</reference>
<comment type="similarity">
    <text evidence="1">Belongs to the bacterial luciferase oxidoreductase family.</text>
</comment>
<dbReference type="Pfam" id="PF00296">
    <property type="entry name" value="Bac_luciferase"/>
    <property type="match status" value="1"/>
</dbReference>
<keyword evidence="4 7" id="KW-0503">Monooxygenase</keyword>
<keyword evidence="8" id="KW-1185">Reference proteome</keyword>
<dbReference type="InterPro" id="IPR050766">
    <property type="entry name" value="Bact_Lucif_Oxidored"/>
</dbReference>
<protein>
    <submittedName>
        <fullName evidence="7">Monooxygenase (Luciferase-like)</fullName>
    </submittedName>
</protein>
<organism evidence="7 8">
    <name type="scientific">Chelatococcus reniformis</name>
    <dbReference type="NCBI Taxonomy" id="1494448"/>
    <lineage>
        <taxon>Bacteria</taxon>
        <taxon>Pseudomonadati</taxon>
        <taxon>Pseudomonadota</taxon>
        <taxon>Alphaproteobacteria</taxon>
        <taxon>Hyphomicrobiales</taxon>
        <taxon>Chelatococcaceae</taxon>
        <taxon>Chelatococcus</taxon>
    </lineage>
</organism>
<dbReference type="PANTHER" id="PTHR30137:SF16">
    <property type="entry name" value="BLL0895 PROTEIN"/>
    <property type="match status" value="1"/>
</dbReference>
<dbReference type="EMBL" id="BMGG01000007">
    <property type="protein sequence ID" value="GGC78070.1"/>
    <property type="molecule type" value="Genomic_DNA"/>
</dbReference>
<feature type="domain" description="Luciferase-like" evidence="6">
    <location>
        <begin position="10"/>
        <end position="304"/>
    </location>
</feature>
<sequence>MSTIPLKHGVFLAPYHPIEEGPTTWMRRDLELCQILDDLGFDEVWVGEHHSGGYEMISSPELFIAAAAEMTKRIHFGTGVITLPYHNPLMTANRIAQLDHQTRGRVSFGVGPGLLMMDALMMGLDPNKTRDMMLEALEVILRLLRGEEVSAKGSWYELVKARAHLLPYSQPLPEFAVASAGTPSGGRAAGKLGLSMLCVAASQIGAFDVLDTNWKIACETAEQHGHAMDPSKLRLVAPVHIAETRAKARENVRHGLERWAKYYEMVAPNPFPSDGRDIADVLIDSGRAVIGSPDDAIAMIERLRKKQGRFGVFLAQHVDWADWDQTRKCYELYARYVMPHFSNANANRLATYAAMRERNAELLKLRADASEQAFAKHEKELGRSVRA</sequence>
<proteinExistence type="inferred from homology"/>
<dbReference type="InterPro" id="IPR036661">
    <property type="entry name" value="Luciferase-like_sf"/>
</dbReference>
<dbReference type="Proteomes" id="UP000637002">
    <property type="component" value="Unassembled WGS sequence"/>
</dbReference>
<dbReference type="GO" id="GO:0005829">
    <property type="term" value="C:cytosol"/>
    <property type="evidence" value="ECO:0007669"/>
    <property type="project" value="TreeGrafter"/>
</dbReference>
<evidence type="ECO:0000256" key="3">
    <source>
        <dbReference type="ARBA" id="ARBA00023002"/>
    </source>
</evidence>
<dbReference type="GO" id="GO:0004497">
    <property type="term" value="F:monooxygenase activity"/>
    <property type="evidence" value="ECO:0007669"/>
    <property type="project" value="UniProtKB-KW"/>
</dbReference>
<keyword evidence="5" id="KW-0175">Coiled coil</keyword>
<accession>A0A916UMV3</accession>
<dbReference type="RefSeq" id="WP_244642102.1">
    <property type="nucleotide sequence ID" value="NZ_BMGG01000007.1"/>
</dbReference>
<evidence type="ECO:0000313" key="7">
    <source>
        <dbReference type="EMBL" id="GGC78070.1"/>
    </source>
</evidence>
<evidence type="ECO:0000256" key="1">
    <source>
        <dbReference type="ARBA" id="ARBA00010426"/>
    </source>
</evidence>
<dbReference type="InterPro" id="IPR011251">
    <property type="entry name" value="Luciferase-like_dom"/>
</dbReference>
<evidence type="ECO:0000256" key="4">
    <source>
        <dbReference type="ARBA" id="ARBA00023033"/>
    </source>
</evidence>
<dbReference type="GO" id="GO:0016705">
    <property type="term" value="F:oxidoreductase activity, acting on paired donors, with incorporation or reduction of molecular oxygen"/>
    <property type="evidence" value="ECO:0007669"/>
    <property type="project" value="InterPro"/>
</dbReference>
<evidence type="ECO:0000256" key="2">
    <source>
        <dbReference type="ARBA" id="ARBA00022630"/>
    </source>
</evidence>
<reference evidence="7" key="2">
    <citation type="submission" date="2020-09" db="EMBL/GenBank/DDBJ databases">
        <authorList>
            <person name="Sun Q."/>
            <person name="Zhou Y."/>
        </authorList>
    </citation>
    <scope>NUCLEOTIDE SEQUENCE</scope>
    <source>
        <strain evidence="7">CGMCC 1.12919</strain>
    </source>
</reference>
<name>A0A916UMV3_9HYPH</name>